<organism evidence="1 2">
    <name type="scientific">Senna tora</name>
    <dbReference type="NCBI Taxonomy" id="362788"/>
    <lineage>
        <taxon>Eukaryota</taxon>
        <taxon>Viridiplantae</taxon>
        <taxon>Streptophyta</taxon>
        <taxon>Embryophyta</taxon>
        <taxon>Tracheophyta</taxon>
        <taxon>Spermatophyta</taxon>
        <taxon>Magnoliopsida</taxon>
        <taxon>eudicotyledons</taxon>
        <taxon>Gunneridae</taxon>
        <taxon>Pentapetalae</taxon>
        <taxon>rosids</taxon>
        <taxon>fabids</taxon>
        <taxon>Fabales</taxon>
        <taxon>Fabaceae</taxon>
        <taxon>Caesalpinioideae</taxon>
        <taxon>Cassia clade</taxon>
        <taxon>Senna</taxon>
    </lineage>
</organism>
<dbReference type="EMBL" id="JAAIUW010000012">
    <property type="protein sequence ID" value="KAF7806217.1"/>
    <property type="molecule type" value="Genomic_DNA"/>
</dbReference>
<gene>
    <name evidence="1" type="ORF">G2W53_038378</name>
</gene>
<sequence>MYRIVIGGLELKERMARMAGWPEIDRRREGL</sequence>
<protein>
    <submittedName>
        <fullName evidence="1">Uncharacterized protein</fullName>
    </submittedName>
</protein>
<comment type="caution">
    <text evidence="1">The sequence shown here is derived from an EMBL/GenBank/DDBJ whole genome shotgun (WGS) entry which is preliminary data.</text>
</comment>
<dbReference type="AlphaFoldDB" id="A0A834SLX6"/>
<accession>A0A834SLX6</accession>
<dbReference type="Proteomes" id="UP000634136">
    <property type="component" value="Unassembled WGS sequence"/>
</dbReference>
<proteinExistence type="predicted"/>
<name>A0A834SLX6_9FABA</name>
<reference evidence="1" key="1">
    <citation type="submission" date="2020-09" db="EMBL/GenBank/DDBJ databases">
        <title>Genome-Enabled Discovery of Anthraquinone Biosynthesis in Senna tora.</title>
        <authorList>
            <person name="Kang S.-H."/>
            <person name="Pandey R.P."/>
            <person name="Lee C.-M."/>
            <person name="Sim J.-S."/>
            <person name="Jeong J.-T."/>
            <person name="Choi B.-S."/>
            <person name="Jung M."/>
            <person name="Ginzburg D."/>
            <person name="Zhao K."/>
            <person name="Won S.Y."/>
            <person name="Oh T.-J."/>
            <person name="Yu Y."/>
            <person name="Kim N.-H."/>
            <person name="Lee O.R."/>
            <person name="Lee T.-H."/>
            <person name="Bashyal P."/>
            <person name="Kim T.-S."/>
            <person name="Lee W.-H."/>
            <person name="Kawkins C."/>
            <person name="Kim C.-K."/>
            <person name="Kim J.S."/>
            <person name="Ahn B.O."/>
            <person name="Rhee S.Y."/>
            <person name="Sohng J.K."/>
        </authorList>
    </citation>
    <scope>NUCLEOTIDE SEQUENCE</scope>
    <source>
        <tissue evidence="1">Leaf</tissue>
    </source>
</reference>
<evidence type="ECO:0000313" key="2">
    <source>
        <dbReference type="Proteomes" id="UP000634136"/>
    </source>
</evidence>
<evidence type="ECO:0000313" key="1">
    <source>
        <dbReference type="EMBL" id="KAF7806217.1"/>
    </source>
</evidence>
<keyword evidence="2" id="KW-1185">Reference proteome</keyword>